<keyword evidence="2" id="KW-1185">Reference proteome</keyword>
<evidence type="ECO:0000313" key="2">
    <source>
        <dbReference type="Proteomes" id="UP001642360"/>
    </source>
</evidence>
<sequence>MALRVVAQKGIHASHSKALTSIYRDAVASITKSGLEARVKAVRCIPEFPINPALQGADNGKFLTNLLSKRQVGIFSVCDVNYVFFVANNRKLQ</sequence>
<accession>A0ABC8T0S0</accession>
<gene>
    <name evidence="1" type="ORF">ILEXP_LOCUS31996</name>
</gene>
<protein>
    <submittedName>
        <fullName evidence="1">Uncharacterized protein</fullName>
    </submittedName>
</protein>
<dbReference type="Proteomes" id="UP001642360">
    <property type="component" value="Unassembled WGS sequence"/>
</dbReference>
<proteinExistence type="predicted"/>
<evidence type="ECO:0000313" key="1">
    <source>
        <dbReference type="EMBL" id="CAK9163027.1"/>
    </source>
</evidence>
<dbReference type="AlphaFoldDB" id="A0ABC8T0S0"/>
<name>A0ABC8T0S0_9AQUA</name>
<dbReference type="EMBL" id="CAUOFW020003948">
    <property type="protein sequence ID" value="CAK9163027.1"/>
    <property type="molecule type" value="Genomic_DNA"/>
</dbReference>
<reference evidence="1 2" key="1">
    <citation type="submission" date="2024-02" db="EMBL/GenBank/DDBJ databases">
        <authorList>
            <person name="Vignale AGUSTIN F."/>
            <person name="Sosa J E."/>
            <person name="Modenutti C."/>
        </authorList>
    </citation>
    <scope>NUCLEOTIDE SEQUENCE [LARGE SCALE GENOMIC DNA]</scope>
</reference>
<comment type="caution">
    <text evidence="1">The sequence shown here is derived from an EMBL/GenBank/DDBJ whole genome shotgun (WGS) entry which is preliminary data.</text>
</comment>
<organism evidence="1 2">
    <name type="scientific">Ilex paraguariensis</name>
    <name type="common">yerba mate</name>
    <dbReference type="NCBI Taxonomy" id="185542"/>
    <lineage>
        <taxon>Eukaryota</taxon>
        <taxon>Viridiplantae</taxon>
        <taxon>Streptophyta</taxon>
        <taxon>Embryophyta</taxon>
        <taxon>Tracheophyta</taxon>
        <taxon>Spermatophyta</taxon>
        <taxon>Magnoliopsida</taxon>
        <taxon>eudicotyledons</taxon>
        <taxon>Gunneridae</taxon>
        <taxon>Pentapetalae</taxon>
        <taxon>asterids</taxon>
        <taxon>campanulids</taxon>
        <taxon>Aquifoliales</taxon>
        <taxon>Aquifoliaceae</taxon>
        <taxon>Ilex</taxon>
    </lineage>
</organism>